<proteinExistence type="predicted"/>
<reference evidence="1" key="2">
    <citation type="journal article" date="2015" name="Fish Shellfish Immunol.">
        <title>Early steps in the European eel (Anguilla anguilla)-Vibrio vulnificus interaction in the gills: Role of the RtxA13 toxin.</title>
        <authorList>
            <person name="Callol A."/>
            <person name="Pajuelo D."/>
            <person name="Ebbesson L."/>
            <person name="Teles M."/>
            <person name="MacKenzie S."/>
            <person name="Amaro C."/>
        </authorList>
    </citation>
    <scope>NUCLEOTIDE SEQUENCE</scope>
</reference>
<evidence type="ECO:0000313" key="1">
    <source>
        <dbReference type="EMBL" id="JAH13364.1"/>
    </source>
</evidence>
<dbReference type="EMBL" id="GBXM01095213">
    <property type="protein sequence ID" value="JAH13364.1"/>
    <property type="molecule type" value="Transcribed_RNA"/>
</dbReference>
<dbReference type="AlphaFoldDB" id="A0A0E9Q9F5"/>
<name>A0A0E9Q9F5_ANGAN</name>
<reference evidence="1" key="1">
    <citation type="submission" date="2014-11" db="EMBL/GenBank/DDBJ databases">
        <authorList>
            <person name="Amaro Gonzalez C."/>
        </authorList>
    </citation>
    <scope>NUCLEOTIDE SEQUENCE</scope>
</reference>
<organism evidence="1">
    <name type="scientific">Anguilla anguilla</name>
    <name type="common">European freshwater eel</name>
    <name type="synonym">Muraena anguilla</name>
    <dbReference type="NCBI Taxonomy" id="7936"/>
    <lineage>
        <taxon>Eukaryota</taxon>
        <taxon>Metazoa</taxon>
        <taxon>Chordata</taxon>
        <taxon>Craniata</taxon>
        <taxon>Vertebrata</taxon>
        <taxon>Euteleostomi</taxon>
        <taxon>Actinopterygii</taxon>
        <taxon>Neopterygii</taxon>
        <taxon>Teleostei</taxon>
        <taxon>Anguilliformes</taxon>
        <taxon>Anguillidae</taxon>
        <taxon>Anguilla</taxon>
    </lineage>
</organism>
<accession>A0A0E9Q9F5</accession>
<protein>
    <submittedName>
        <fullName evidence="1">Uncharacterized protein</fullName>
    </submittedName>
</protein>
<sequence>MNSSGALMRVNQGLKKSLQAARYYRRECATVAEAFLTDENCGAVGAVWCVNVAGT</sequence>